<dbReference type="AlphaFoldDB" id="A0A368HMM4"/>
<dbReference type="GO" id="GO:0003824">
    <property type="term" value="F:catalytic activity"/>
    <property type="evidence" value="ECO:0007669"/>
    <property type="project" value="InterPro"/>
</dbReference>
<comment type="caution">
    <text evidence="7">The sequence shown here is derived from an EMBL/GenBank/DDBJ whole genome shotgun (WGS) entry which is preliminary data.</text>
</comment>
<organism evidence="7 8">
    <name type="scientific">Acidiferrobacter thiooxydans</name>
    <dbReference type="NCBI Taxonomy" id="163359"/>
    <lineage>
        <taxon>Bacteria</taxon>
        <taxon>Pseudomonadati</taxon>
        <taxon>Pseudomonadota</taxon>
        <taxon>Gammaproteobacteria</taxon>
        <taxon>Acidiferrobacterales</taxon>
        <taxon>Acidiferrobacteraceae</taxon>
        <taxon>Acidiferrobacter</taxon>
    </lineage>
</organism>
<dbReference type="GO" id="GO:0030246">
    <property type="term" value="F:carbohydrate binding"/>
    <property type="evidence" value="ECO:0007669"/>
    <property type="project" value="InterPro"/>
</dbReference>
<dbReference type="PANTHER" id="PTHR30504:SF4">
    <property type="entry name" value="GLUCANS BIOSYNTHESIS PROTEIN G"/>
    <property type="match status" value="1"/>
</dbReference>
<evidence type="ECO:0000313" key="7">
    <source>
        <dbReference type="EMBL" id="RCN59295.1"/>
    </source>
</evidence>
<dbReference type="Gene3D" id="2.70.98.10">
    <property type="match status" value="1"/>
</dbReference>
<dbReference type="InterPro" id="IPR014756">
    <property type="entry name" value="Ig_E-set"/>
</dbReference>
<name>A0A368HMM4_9GAMM</name>
<dbReference type="Gene3D" id="2.60.40.10">
    <property type="entry name" value="Immunoglobulins"/>
    <property type="match status" value="1"/>
</dbReference>
<protein>
    <recommendedName>
        <fullName evidence="4">Glucans biosynthesis protein G</fullName>
    </recommendedName>
</protein>
<dbReference type="EMBL" id="PSYR01000001">
    <property type="protein sequence ID" value="RCN59295.1"/>
    <property type="molecule type" value="Genomic_DNA"/>
</dbReference>
<evidence type="ECO:0000256" key="3">
    <source>
        <dbReference type="ARBA" id="ARBA00009284"/>
    </source>
</evidence>
<evidence type="ECO:0000259" key="6">
    <source>
        <dbReference type="Pfam" id="PF04349"/>
    </source>
</evidence>
<comment type="pathway">
    <text evidence="2">Glycan metabolism; osmoregulated periplasmic glucan (OPG) biosynthesis.</text>
</comment>
<dbReference type="InterPro" id="IPR013783">
    <property type="entry name" value="Ig-like_fold"/>
</dbReference>
<dbReference type="GO" id="GO:0051274">
    <property type="term" value="P:beta-glucan biosynthetic process"/>
    <property type="evidence" value="ECO:0007669"/>
    <property type="project" value="TreeGrafter"/>
</dbReference>
<evidence type="ECO:0000256" key="1">
    <source>
        <dbReference type="ARBA" id="ARBA00004418"/>
    </source>
</evidence>
<evidence type="ECO:0000256" key="4">
    <source>
        <dbReference type="ARBA" id="ARBA00015376"/>
    </source>
</evidence>
<dbReference type="InterPro" id="IPR014438">
    <property type="entry name" value="Glucan_biosyn_MdoG/MdoD"/>
</dbReference>
<comment type="subcellular location">
    <subcellularLocation>
        <location evidence="1">Periplasm</location>
    </subcellularLocation>
</comment>
<reference evidence="7 8" key="1">
    <citation type="submission" date="2018-02" db="EMBL/GenBank/DDBJ databases">
        <title>Insights into the biology of acidophilic members of the Acidiferrobacteraceae family derived from comparative genomic analyses.</title>
        <authorList>
            <person name="Issotta F."/>
            <person name="Thyssen C."/>
            <person name="Mena C."/>
            <person name="Moya A."/>
            <person name="Bellenberg S."/>
            <person name="Sproer C."/>
            <person name="Covarrubias P.C."/>
            <person name="Sand W."/>
            <person name="Quatrini R."/>
            <person name="Vera M."/>
        </authorList>
    </citation>
    <scope>NUCLEOTIDE SEQUENCE [LARGE SCALE GENOMIC DNA]</scope>
    <source>
        <strain evidence="8">m-1</strain>
    </source>
</reference>
<dbReference type="SUPFAM" id="SSF81296">
    <property type="entry name" value="E set domains"/>
    <property type="match status" value="1"/>
</dbReference>
<evidence type="ECO:0000313" key="8">
    <source>
        <dbReference type="Proteomes" id="UP000253250"/>
    </source>
</evidence>
<dbReference type="InterPro" id="IPR014718">
    <property type="entry name" value="GH-type_carb-bd"/>
</dbReference>
<gene>
    <name evidence="7" type="ORF">C4900_06220</name>
</gene>
<keyword evidence="5" id="KW-0574">Periplasm</keyword>
<sequence length="435" mass="48022">MALAATLVPWPTWGRGYEADSRGAAPVACAFSRIVPLSWPSPARRASARPWARLAGRRGSWVWCGGDGRRGLSVTLPGGRSRRCAGVRVTVPGGGGRRVTWLAIGHGSFWARPLGMSRGVSVRALGARGIFRRVTLAVHKGQLVAVASVSAPGAQARYHLTVSGRQTVHMTVIERASYLGAAVARRDRPALAGFYDFGVGTAMSAMAIDPARHDADGLWLSDARGPSWAPLRNPRHPWRQTYGPRVRAFGLLQRDRTRHYYGVHAARQQDAPDVIVHWPGLGTRVVLRERPTAGRMAPNVRVMFGPWAADRETLRYRLTWTRIQRRAGDRAIVVSTRLGGNVRTGARMYVIDYAGGAIARRLPVHAVAGKVQVHPDTFVTQDSVRYNPYTHGYRQVLQVLPMAGRNIHVRAWLSVYGQRLSETWRYTLFAPRIAH</sequence>
<dbReference type="Proteomes" id="UP000253250">
    <property type="component" value="Unassembled WGS sequence"/>
</dbReference>
<dbReference type="PANTHER" id="PTHR30504">
    <property type="entry name" value="GLUCANS BIOSYNTHESIS PROTEIN"/>
    <property type="match status" value="1"/>
</dbReference>
<dbReference type="GO" id="GO:0030288">
    <property type="term" value="C:outer membrane-bounded periplasmic space"/>
    <property type="evidence" value="ECO:0007669"/>
    <property type="project" value="TreeGrafter"/>
</dbReference>
<dbReference type="InterPro" id="IPR007444">
    <property type="entry name" value="Glucan_biosyn_MdoG_C"/>
</dbReference>
<dbReference type="UniPathway" id="UPA00637"/>
<keyword evidence="8" id="KW-1185">Reference proteome</keyword>
<comment type="similarity">
    <text evidence="3">Belongs to the OpgD/OpgG family.</text>
</comment>
<dbReference type="SUPFAM" id="SSF74650">
    <property type="entry name" value="Galactose mutarotase-like"/>
    <property type="match status" value="1"/>
</dbReference>
<dbReference type="InterPro" id="IPR011013">
    <property type="entry name" value="Gal_mutarotase_sf_dom"/>
</dbReference>
<accession>A0A368HMM4</accession>
<dbReference type="Pfam" id="PF04349">
    <property type="entry name" value="MdoG"/>
    <property type="match status" value="1"/>
</dbReference>
<feature type="domain" description="Glucan biosynthesis periplasmic MdoG C-terminal" evidence="6">
    <location>
        <begin position="140"/>
        <end position="427"/>
    </location>
</feature>
<proteinExistence type="inferred from homology"/>
<evidence type="ECO:0000256" key="5">
    <source>
        <dbReference type="ARBA" id="ARBA00022764"/>
    </source>
</evidence>
<evidence type="ECO:0000256" key="2">
    <source>
        <dbReference type="ARBA" id="ARBA00005001"/>
    </source>
</evidence>